<comment type="similarity">
    <text evidence="1">Belongs to the thioesterase family.</text>
</comment>
<dbReference type="InterPro" id="IPR001031">
    <property type="entry name" value="Thioesterase"/>
</dbReference>
<evidence type="ECO:0000256" key="1">
    <source>
        <dbReference type="ARBA" id="ARBA00007169"/>
    </source>
</evidence>
<accession>A0ABT1JFS5</accession>
<dbReference type="Gene3D" id="3.40.50.1820">
    <property type="entry name" value="alpha/beta hydrolase"/>
    <property type="match status" value="1"/>
</dbReference>
<dbReference type="InterPro" id="IPR029058">
    <property type="entry name" value="AB_hydrolase_fold"/>
</dbReference>
<gene>
    <name evidence="4" type="ORF">G443_001615</name>
</gene>
<dbReference type="Proteomes" id="UP000791080">
    <property type="component" value="Unassembled WGS sequence"/>
</dbReference>
<evidence type="ECO:0000313" key="5">
    <source>
        <dbReference type="Proteomes" id="UP000791080"/>
    </source>
</evidence>
<dbReference type="PANTHER" id="PTHR11487:SF0">
    <property type="entry name" value="S-ACYL FATTY ACID SYNTHASE THIOESTERASE, MEDIUM CHAIN"/>
    <property type="match status" value="1"/>
</dbReference>
<dbReference type="SUPFAM" id="SSF53474">
    <property type="entry name" value="alpha/beta-Hydrolases"/>
    <property type="match status" value="1"/>
</dbReference>
<dbReference type="Pfam" id="PF00975">
    <property type="entry name" value="Thioesterase"/>
    <property type="match status" value="1"/>
</dbReference>
<dbReference type="PANTHER" id="PTHR11487">
    <property type="entry name" value="THIOESTERASE"/>
    <property type="match status" value="1"/>
</dbReference>
<organism evidence="4 5">
    <name type="scientific">Actinoalloteichus caeruleus DSM 43889</name>
    <dbReference type="NCBI Taxonomy" id="1120930"/>
    <lineage>
        <taxon>Bacteria</taxon>
        <taxon>Bacillati</taxon>
        <taxon>Actinomycetota</taxon>
        <taxon>Actinomycetes</taxon>
        <taxon>Pseudonocardiales</taxon>
        <taxon>Pseudonocardiaceae</taxon>
        <taxon>Actinoalloteichus</taxon>
        <taxon>Actinoalloteichus cyanogriseus</taxon>
    </lineage>
</organism>
<sequence>MPTVTTSTTGTESPWFRRFHRTAVNPRARLVCFHSAGGNANQFRSWPGLLPLDLDVLAVQPPGRQDRIGEPVVDRMDDLVSLVVAELLPLTDLPLVLFGHSMGAAVAHEVAARLEDEHDVRVPLLLVSGRAGPGRTRPRGLAYADDETLLADVSRLSQLDRALFADPDLREVVLPSIRGDYRLVETYRAPVGRTVEAPIVAYTGAADPVVRVEDVREWATATSSRFEMRVFDGGHSYLVPQEAALVADVRVRIDRALG</sequence>
<protein>
    <submittedName>
        <fullName evidence="4">Pyochelin biosynthetic protein PchC</fullName>
    </submittedName>
</protein>
<dbReference type="InterPro" id="IPR020802">
    <property type="entry name" value="TesA-like"/>
</dbReference>
<reference evidence="4 5" key="2">
    <citation type="submission" date="2022-06" db="EMBL/GenBank/DDBJ databases">
        <title>Genomic Encyclopedia of Type Strains, Phase I: the one thousand microbial genomes (KMG-I) project.</title>
        <authorList>
            <person name="Kyrpides N."/>
        </authorList>
    </citation>
    <scope>NUCLEOTIDE SEQUENCE [LARGE SCALE GENOMIC DNA]</scope>
    <source>
        <strain evidence="4 5">DSM 43889</strain>
    </source>
</reference>
<dbReference type="SMART" id="SM00824">
    <property type="entry name" value="PKS_TE"/>
    <property type="match status" value="1"/>
</dbReference>
<evidence type="ECO:0000259" key="3">
    <source>
        <dbReference type="SMART" id="SM00824"/>
    </source>
</evidence>
<keyword evidence="5" id="KW-1185">Reference proteome</keyword>
<reference evidence="4 5" key="1">
    <citation type="submission" date="2013-07" db="EMBL/GenBank/DDBJ databases">
        <authorList>
            <consortium name="DOE Joint Genome Institute"/>
            <person name="Reeve W."/>
            <person name="Huntemann M."/>
            <person name="Han J."/>
            <person name="Chen A."/>
            <person name="Kyrpides N."/>
            <person name="Mavromatis K."/>
            <person name="Markowitz V."/>
            <person name="Palaniappan K."/>
            <person name="Ivanova N."/>
            <person name="Schaumberg A."/>
            <person name="Pati A."/>
            <person name="Liolios K."/>
            <person name="Nordberg H.P."/>
            <person name="Cantor M.N."/>
            <person name="Hua S.X."/>
            <person name="Woyke T."/>
        </authorList>
    </citation>
    <scope>NUCLEOTIDE SEQUENCE [LARGE SCALE GENOMIC DNA]</scope>
    <source>
        <strain evidence="4 5">DSM 43889</strain>
    </source>
</reference>
<dbReference type="RefSeq" id="WP_155886282.1">
    <property type="nucleotide sequence ID" value="NZ_AUBJ02000001.1"/>
</dbReference>
<dbReference type="EMBL" id="AUBJ02000001">
    <property type="protein sequence ID" value="MCP2331345.1"/>
    <property type="molecule type" value="Genomic_DNA"/>
</dbReference>
<dbReference type="InterPro" id="IPR012223">
    <property type="entry name" value="TEII"/>
</dbReference>
<comment type="caution">
    <text evidence="4">The sequence shown here is derived from an EMBL/GenBank/DDBJ whole genome shotgun (WGS) entry which is preliminary data.</text>
</comment>
<keyword evidence="2" id="KW-0378">Hydrolase</keyword>
<evidence type="ECO:0000256" key="2">
    <source>
        <dbReference type="ARBA" id="ARBA00022801"/>
    </source>
</evidence>
<feature type="domain" description="Thioesterase TesA-like" evidence="3">
    <location>
        <begin position="31"/>
        <end position="219"/>
    </location>
</feature>
<name>A0ABT1JFS5_ACTCY</name>
<evidence type="ECO:0000313" key="4">
    <source>
        <dbReference type="EMBL" id="MCP2331345.1"/>
    </source>
</evidence>
<proteinExistence type="inferred from homology"/>